<dbReference type="InterPro" id="IPR035451">
    <property type="entry name" value="Ada-like_dom_sf"/>
</dbReference>
<name>A0A235B873_9BACL</name>
<dbReference type="Pfam" id="PF02805">
    <property type="entry name" value="Ada_Zn_binding"/>
    <property type="match status" value="1"/>
</dbReference>
<dbReference type="PANTHER" id="PTHR43280:SF2">
    <property type="entry name" value="HTH-TYPE TRANSCRIPTIONAL REGULATOR EXSA"/>
    <property type="match status" value="1"/>
</dbReference>
<dbReference type="GO" id="GO:0008168">
    <property type="term" value="F:methyltransferase activity"/>
    <property type="evidence" value="ECO:0007669"/>
    <property type="project" value="UniProtKB-KW"/>
</dbReference>
<dbReference type="GO" id="GO:0003700">
    <property type="term" value="F:DNA-binding transcription factor activity"/>
    <property type="evidence" value="ECO:0007669"/>
    <property type="project" value="InterPro"/>
</dbReference>
<gene>
    <name evidence="8" type="ORF">CHM34_06565</name>
</gene>
<dbReference type="GO" id="GO:0043565">
    <property type="term" value="F:sequence-specific DNA binding"/>
    <property type="evidence" value="ECO:0007669"/>
    <property type="project" value="InterPro"/>
</dbReference>
<dbReference type="PIRSF" id="PIRSF000408">
    <property type="entry name" value="Alkyltransferas_AdaA"/>
    <property type="match status" value="1"/>
</dbReference>
<keyword evidence="5" id="KW-0010">Activator</keyword>
<dbReference type="OrthoDB" id="9802228at2"/>
<keyword evidence="2" id="KW-0808">Transferase</keyword>
<dbReference type="SUPFAM" id="SSF46689">
    <property type="entry name" value="Homeodomain-like"/>
    <property type="match status" value="2"/>
</dbReference>
<keyword evidence="4" id="KW-0238">DNA-binding</keyword>
<accession>A0A235B873</accession>
<dbReference type="GO" id="GO:0008270">
    <property type="term" value="F:zinc ion binding"/>
    <property type="evidence" value="ECO:0007669"/>
    <property type="project" value="InterPro"/>
</dbReference>
<organism evidence="8 9">
    <name type="scientific">Paludifilum halophilum</name>
    <dbReference type="NCBI Taxonomy" id="1642702"/>
    <lineage>
        <taxon>Bacteria</taxon>
        <taxon>Bacillati</taxon>
        <taxon>Bacillota</taxon>
        <taxon>Bacilli</taxon>
        <taxon>Bacillales</taxon>
        <taxon>Thermoactinomycetaceae</taxon>
        <taxon>Paludifilum</taxon>
    </lineage>
</organism>
<evidence type="ECO:0000256" key="5">
    <source>
        <dbReference type="ARBA" id="ARBA00023159"/>
    </source>
</evidence>
<keyword evidence="6" id="KW-0804">Transcription</keyword>
<dbReference type="InterPro" id="IPR004026">
    <property type="entry name" value="Ada_DNA_repair_Zn-bd"/>
</dbReference>
<dbReference type="InterPro" id="IPR009057">
    <property type="entry name" value="Homeodomain-like_sf"/>
</dbReference>
<dbReference type="Gene3D" id="1.10.10.60">
    <property type="entry name" value="Homeodomain-like"/>
    <property type="match status" value="2"/>
</dbReference>
<dbReference type="InterPro" id="IPR016220">
    <property type="entry name" value="Me-P-triester_DNA_alkyl-Trfase"/>
</dbReference>
<reference evidence="8 9" key="1">
    <citation type="submission" date="2017-07" db="EMBL/GenBank/DDBJ databases">
        <title>The genome sequence of Paludifilum halophilum highlights mechanisms for microbial adaptation to high salt environemnts.</title>
        <authorList>
            <person name="Belbahri L."/>
        </authorList>
    </citation>
    <scope>NUCLEOTIDE SEQUENCE [LARGE SCALE GENOMIC DNA]</scope>
    <source>
        <strain evidence="8 9">DSM 102817</strain>
    </source>
</reference>
<evidence type="ECO:0000256" key="3">
    <source>
        <dbReference type="ARBA" id="ARBA00023015"/>
    </source>
</evidence>
<evidence type="ECO:0000256" key="2">
    <source>
        <dbReference type="ARBA" id="ARBA00022603"/>
    </source>
</evidence>
<dbReference type="RefSeq" id="WP_094263791.1">
    <property type="nucleotide sequence ID" value="NZ_NOWF01000003.1"/>
</dbReference>
<dbReference type="SUPFAM" id="SSF57884">
    <property type="entry name" value="Ada DNA repair protein, N-terminal domain (N-Ada 10)"/>
    <property type="match status" value="1"/>
</dbReference>
<evidence type="ECO:0000313" key="9">
    <source>
        <dbReference type="Proteomes" id="UP000215459"/>
    </source>
</evidence>
<evidence type="ECO:0000313" key="8">
    <source>
        <dbReference type="EMBL" id="OYD08486.1"/>
    </source>
</evidence>
<feature type="domain" description="HTH araC/xylS-type" evidence="7">
    <location>
        <begin position="85"/>
        <end position="183"/>
    </location>
</feature>
<dbReference type="PANTHER" id="PTHR43280">
    <property type="entry name" value="ARAC-FAMILY TRANSCRIPTIONAL REGULATOR"/>
    <property type="match status" value="1"/>
</dbReference>
<evidence type="ECO:0000256" key="6">
    <source>
        <dbReference type="ARBA" id="ARBA00023163"/>
    </source>
</evidence>
<dbReference type="GO" id="GO:0032259">
    <property type="term" value="P:methylation"/>
    <property type="evidence" value="ECO:0007669"/>
    <property type="project" value="UniProtKB-KW"/>
</dbReference>
<dbReference type="EMBL" id="NOWF01000003">
    <property type="protein sequence ID" value="OYD08486.1"/>
    <property type="molecule type" value="Genomic_DNA"/>
</dbReference>
<evidence type="ECO:0000256" key="1">
    <source>
        <dbReference type="ARBA" id="ARBA00001947"/>
    </source>
</evidence>
<dbReference type="SMART" id="SM00342">
    <property type="entry name" value="HTH_ARAC"/>
    <property type="match status" value="1"/>
</dbReference>
<evidence type="ECO:0000259" key="7">
    <source>
        <dbReference type="PROSITE" id="PS01124"/>
    </source>
</evidence>
<keyword evidence="2" id="KW-0489">Methyltransferase</keyword>
<keyword evidence="3" id="KW-0805">Transcription regulation</keyword>
<comment type="cofactor">
    <cofactor evidence="1">
        <name>Zn(2+)</name>
        <dbReference type="ChEBI" id="CHEBI:29105"/>
    </cofactor>
</comment>
<dbReference type="AlphaFoldDB" id="A0A235B873"/>
<dbReference type="Pfam" id="PF12833">
    <property type="entry name" value="HTH_18"/>
    <property type="match status" value="1"/>
</dbReference>
<dbReference type="PROSITE" id="PS01124">
    <property type="entry name" value="HTH_ARAC_FAMILY_2"/>
    <property type="match status" value="1"/>
</dbReference>
<evidence type="ECO:0000256" key="4">
    <source>
        <dbReference type="ARBA" id="ARBA00023125"/>
    </source>
</evidence>
<dbReference type="GO" id="GO:0006281">
    <property type="term" value="P:DNA repair"/>
    <property type="evidence" value="ECO:0007669"/>
    <property type="project" value="InterPro"/>
</dbReference>
<comment type="caution">
    <text evidence="8">The sequence shown here is derived from an EMBL/GenBank/DDBJ whole genome shotgun (WGS) entry which is preliminary data.</text>
</comment>
<keyword evidence="9" id="KW-1185">Reference proteome</keyword>
<dbReference type="Gene3D" id="3.40.10.10">
    <property type="entry name" value="DNA Methylphosphotriester Repair Domain"/>
    <property type="match status" value="1"/>
</dbReference>
<dbReference type="Proteomes" id="UP000215459">
    <property type="component" value="Unassembled WGS sequence"/>
</dbReference>
<protein>
    <recommendedName>
        <fullName evidence="7">HTH araC/xylS-type domain-containing protein</fullName>
    </recommendedName>
</protein>
<sequence>MKYPLEKLWEAVVQCNKTYDGIFYYAVKTTGIFCRPSCKSKTPRKENVEFFFQIKDAVRSEYRPCKRCRPDRYQPTYHPNEKIARDIKRILENEYDQSWTLHKLSKRVGISAYHLQRLFKNRTGRSPRQYLNQVRIRQAKQLLLEGKQNNLEICFAVGFHDPNQFYTAFRKETGASPLAFKRTAKELAKR</sequence>
<proteinExistence type="predicted"/>
<dbReference type="InterPro" id="IPR018060">
    <property type="entry name" value="HTH_AraC"/>
</dbReference>